<dbReference type="InterPro" id="IPR000873">
    <property type="entry name" value="AMP-dep_synth/lig_dom"/>
</dbReference>
<protein>
    <recommendedName>
        <fullName evidence="3">Carrier domain-containing protein</fullName>
    </recommendedName>
</protein>
<dbReference type="Gene3D" id="3.30.300.30">
    <property type="match status" value="1"/>
</dbReference>
<gene>
    <name evidence="4" type="ORF">DFA_09449</name>
</gene>
<dbReference type="AlphaFoldDB" id="F4Q7N2"/>
<evidence type="ECO:0000256" key="1">
    <source>
        <dbReference type="ARBA" id="ARBA00022450"/>
    </source>
</evidence>
<dbReference type="RefSeq" id="XP_004354798.1">
    <property type="nucleotide sequence ID" value="XM_004354746.1"/>
</dbReference>
<dbReference type="PANTHER" id="PTHR44845">
    <property type="entry name" value="CARRIER DOMAIN-CONTAINING PROTEIN"/>
    <property type="match status" value="1"/>
</dbReference>
<feature type="domain" description="Carrier" evidence="3">
    <location>
        <begin position="612"/>
        <end position="685"/>
    </location>
</feature>
<dbReference type="InterPro" id="IPR020845">
    <property type="entry name" value="AMP-binding_CS"/>
</dbReference>
<dbReference type="PROSITE" id="PS00455">
    <property type="entry name" value="AMP_BINDING"/>
    <property type="match status" value="1"/>
</dbReference>
<evidence type="ECO:0000256" key="2">
    <source>
        <dbReference type="ARBA" id="ARBA00022553"/>
    </source>
</evidence>
<dbReference type="InterPro" id="IPR036736">
    <property type="entry name" value="ACP-like_sf"/>
</dbReference>
<dbReference type="OrthoDB" id="20372at2759"/>
<dbReference type="InterPro" id="IPR045851">
    <property type="entry name" value="AMP-bd_C_sf"/>
</dbReference>
<sequence length="1078" mass="121780">MVVHHHHHNQPQHSFIQRFKDIVHQYPNNVALHQSSLTSSNSSSSNSSSDDIKLTYQELDKQSSLLQSIIIDHIVKDNNNNNNDNNNNVIGVLSEPSIDLIVSLLAILKTSLHPKYQSIYLPLDATSLPNDRLSYIISNSNCSIILVQHQYHHLSESSSIFINNEILNISSSSSSSPIDKKILCIDCLLKQQQQFNVNELSSLSLLDTTTTTSSLLLDRPAYLIYTSGSTGLPKGVLVSHRGIDNFIQEQIRQFQLSPGDRLLQSLPICFDASLSEIGTTLLSGSTLIIPRSPKDMAMVRASTDTLLQCIQDMSVTCIMLAPSLLSHLSPDPNKLSTLKTIVIGGEICPLHVIQKWCKHVRLVSVYGPTETTVCASILVCNDLLLNRQEQENIIIPIGDAVPNTSIYLVASKDDDEKEEDDSGELVQLTKIGDQGEIYIGGVGVAIGYFGKDDLTRKRFVENTFAKDGSKMYRTGDWGRLLANSEIEFRGRMDNQIKLNGQRIELEEISKQLDLHPLVHQSIVDVKSINGQSTLIAYLILNQQQQQQQQRLQCPHLKEDLTNYLNKKLPIYMIPNHFMVLDKFPINANEKIDRSALPIPTIFISSSSSPSSSHLNQTETKLKQILEGIMLILIRVEDDLISLGLKSIHSIRFIETLRDQGIFITPKIIYTFKSITQISNYIDTSHPNIDQYEEQYSESVANLKSISQLFLNTIINQPQRQSPQLNLGQAQKGYILITGCTGTIGYHIFQNMVISFSDYKLVFLVRDVDRATQLLIQKDQLGFDKDSVLFIQGDLSQPNFNLDQTEYEMLVQGVHYIIHCAAKVNMIMTLDESISDNVEAMKNMIIFSKQCHVLKKLHYMSTMSTILSTSLKWGELQNKGFIQLEEEEPLDCTDSTIIYGGYAQSKWICEYLLINTQLPYTIHRPAMIMDTTNRTTNYLDDFVAICKSIGRYPNLPNFIQTDHTPILAFVKQFLENIIPTTTTTTAHSSIYHYYNSSFPLTSGFIGSQPFPSIQVKEWRKLILNQDYSQFKCSPIGNPLGFIRYLSFLNQDDLKLFTMILFPGNFRFNNNNNKQLQPPS</sequence>
<dbReference type="InterPro" id="IPR036291">
    <property type="entry name" value="NAD(P)-bd_dom_sf"/>
</dbReference>
<dbReference type="Pfam" id="PF07993">
    <property type="entry name" value="NAD_binding_4"/>
    <property type="match status" value="1"/>
</dbReference>
<evidence type="ECO:0000259" key="3">
    <source>
        <dbReference type="PROSITE" id="PS50075"/>
    </source>
</evidence>
<dbReference type="PROSITE" id="PS50075">
    <property type="entry name" value="CARRIER"/>
    <property type="match status" value="1"/>
</dbReference>
<dbReference type="InterPro" id="IPR042099">
    <property type="entry name" value="ANL_N_sf"/>
</dbReference>
<dbReference type="SUPFAM" id="SSF47336">
    <property type="entry name" value="ACP-like"/>
    <property type="match status" value="1"/>
</dbReference>
<dbReference type="GeneID" id="14868259"/>
<dbReference type="CDD" id="cd05930">
    <property type="entry name" value="A_NRPS"/>
    <property type="match status" value="1"/>
</dbReference>
<dbReference type="PANTHER" id="PTHR44845:SF6">
    <property type="entry name" value="BETA-ALANINE-ACTIVATING ENZYME"/>
    <property type="match status" value="1"/>
</dbReference>
<proteinExistence type="predicted"/>
<reference evidence="5" key="1">
    <citation type="journal article" date="2011" name="Genome Res.">
        <title>Phylogeny-wide analysis of social amoeba genomes highlights ancient origins for complex intercellular communication.</title>
        <authorList>
            <person name="Heidel A.J."/>
            <person name="Lawal H.M."/>
            <person name="Felder M."/>
            <person name="Schilde C."/>
            <person name="Helps N.R."/>
            <person name="Tunggal B."/>
            <person name="Rivero F."/>
            <person name="John U."/>
            <person name="Schleicher M."/>
            <person name="Eichinger L."/>
            <person name="Platzer M."/>
            <person name="Noegel A.A."/>
            <person name="Schaap P."/>
            <person name="Gloeckner G."/>
        </authorList>
    </citation>
    <scope>NUCLEOTIDE SEQUENCE [LARGE SCALE GENOMIC DNA]</scope>
    <source>
        <strain evidence="5">SH3</strain>
    </source>
</reference>
<dbReference type="SUPFAM" id="SSF56801">
    <property type="entry name" value="Acetyl-CoA synthetase-like"/>
    <property type="match status" value="1"/>
</dbReference>
<accession>F4Q7N2</accession>
<dbReference type="Proteomes" id="UP000007797">
    <property type="component" value="Unassembled WGS sequence"/>
</dbReference>
<keyword evidence="2" id="KW-0597">Phosphoprotein</keyword>
<dbReference type="InterPro" id="IPR013120">
    <property type="entry name" value="FAR_NAD-bd"/>
</dbReference>
<dbReference type="STRING" id="1054147.F4Q7N2"/>
<evidence type="ECO:0000313" key="5">
    <source>
        <dbReference type="Proteomes" id="UP000007797"/>
    </source>
</evidence>
<organism evidence="4 5">
    <name type="scientific">Cavenderia fasciculata</name>
    <name type="common">Slime mold</name>
    <name type="synonym">Dictyostelium fasciculatum</name>
    <dbReference type="NCBI Taxonomy" id="261658"/>
    <lineage>
        <taxon>Eukaryota</taxon>
        <taxon>Amoebozoa</taxon>
        <taxon>Evosea</taxon>
        <taxon>Eumycetozoa</taxon>
        <taxon>Dictyostelia</taxon>
        <taxon>Acytosteliales</taxon>
        <taxon>Cavenderiaceae</taxon>
        <taxon>Cavenderia</taxon>
    </lineage>
</organism>
<dbReference type="OMA" id="ENDKFTM"/>
<name>F4Q7N2_CACFS</name>
<keyword evidence="5" id="KW-1185">Reference proteome</keyword>
<dbReference type="EMBL" id="GL883024">
    <property type="protein sequence ID" value="EGG16414.1"/>
    <property type="molecule type" value="Genomic_DNA"/>
</dbReference>
<dbReference type="Gene3D" id="3.40.50.720">
    <property type="entry name" value="NAD(P)-binding Rossmann-like Domain"/>
    <property type="match status" value="1"/>
</dbReference>
<dbReference type="Gene3D" id="3.40.50.12780">
    <property type="entry name" value="N-terminal domain of ligase-like"/>
    <property type="match status" value="1"/>
</dbReference>
<dbReference type="InterPro" id="IPR009081">
    <property type="entry name" value="PP-bd_ACP"/>
</dbReference>
<dbReference type="KEGG" id="dfa:DFA_09449"/>
<dbReference type="SUPFAM" id="SSF51735">
    <property type="entry name" value="NAD(P)-binding Rossmann-fold domains"/>
    <property type="match status" value="1"/>
</dbReference>
<evidence type="ECO:0000313" key="4">
    <source>
        <dbReference type="EMBL" id="EGG16414.1"/>
    </source>
</evidence>
<dbReference type="Pfam" id="PF00501">
    <property type="entry name" value="AMP-binding"/>
    <property type="match status" value="1"/>
</dbReference>
<keyword evidence="1" id="KW-0596">Phosphopantetheine</keyword>